<organism evidence="3 4">
    <name type="scientific">Gonium pectorale</name>
    <name type="common">Green alga</name>
    <dbReference type="NCBI Taxonomy" id="33097"/>
    <lineage>
        <taxon>Eukaryota</taxon>
        <taxon>Viridiplantae</taxon>
        <taxon>Chlorophyta</taxon>
        <taxon>core chlorophytes</taxon>
        <taxon>Chlorophyceae</taxon>
        <taxon>CS clade</taxon>
        <taxon>Chlamydomonadales</taxon>
        <taxon>Volvocaceae</taxon>
        <taxon>Gonium</taxon>
    </lineage>
</organism>
<dbReference type="EMBL" id="LSYV01000075">
    <property type="protein sequence ID" value="KXZ44096.1"/>
    <property type="molecule type" value="Genomic_DNA"/>
</dbReference>
<name>A0A150G2J5_GONPE</name>
<protein>
    <submittedName>
        <fullName evidence="3">Uncharacterized protein</fullName>
    </submittedName>
</protein>
<evidence type="ECO:0000256" key="2">
    <source>
        <dbReference type="SAM" id="MobiDB-lite"/>
    </source>
</evidence>
<evidence type="ECO:0000313" key="4">
    <source>
        <dbReference type="Proteomes" id="UP000075714"/>
    </source>
</evidence>
<feature type="region of interest" description="Disordered" evidence="2">
    <location>
        <begin position="508"/>
        <end position="531"/>
    </location>
</feature>
<accession>A0A150G2J5</accession>
<dbReference type="AlphaFoldDB" id="A0A150G2J5"/>
<proteinExistence type="predicted"/>
<dbReference type="STRING" id="33097.A0A150G2J5"/>
<dbReference type="Proteomes" id="UP000075714">
    <property type="component" value="Unassembled WGS sequence"/>
</dbReference>
<feature type="coiled-coil region" evidence="1">
    <location>
        <begin position="154"/>
        <end position="395"/>
    </location>
</feature>
<sequence>MSQQGYIVVSREYEGHLHAGREAQLQALKLSHDNLVASLREHHAEDVAKRDLQLAVAKEQGSKLKQEILAWRKKAVLYKMKLASAEESAQLTQASLSTSERIVADLTEDREALLQCNRVLQEQGELAATSADAKELHSQLLESQELADLLSQQLADERASLESVRSQAEALRAQLAAEQSDKQAQAAAAAALRVECSQLRASLKEEQEARAHAEARASKLGSDLQVQRAELEAAEQRLTRHMQGSAERDEQLTQQYKAAEDAVKQELSQRDADDELQRLEAKLKREATQREAAEAECAQQSTVNVQLRRQATARAAQLSELEAVLERNTQRLSQQVTNKDALVTALQEQLEQERRKLGHKEAELREMQATHAHQFEQLQRRLTAHEAASREQEAALRQQLEVARLQAAQSGSTEAQTQTRLVELQTALSTREDRVRQLQEGLAAEVSRCNERIRELQKRHTAELVEWESKTRQLQQQIGHLEHQLAVARSAAATVDKLMGNLFGSGAGGGMGTVDEEDDDRGPSADLILSM</sequence>
<keyword evidence="4" id="KW-1185">Reference proteome</keyword>
<reference evidence="4" key="1">
    <citation type="journal article" date="2016" name="Nat. Commun.">
        <title>The Gonium pectorale genome demonstrates co-option of cell cycle regulation during the evolution of multicellularity.</title>
        <authorList>
            <person name="Hanschen E.R."/>
            <person name="Marriage T.N."/>
            <person name="Ferris P.J."/>
            <person name="Hamaji T."/>
            <person name="Toyoda A."/>
            <person name="Fujiyama A."/>
            <person name="Neme R."/>
            <person name="Noguchi H."/>
            <person name="Minakuchi Y."/>
            <person name="Suzuki M."/>
            <person name="Kawai-Toyooka H."/>
            <person name="Smith D.R."/>
            <person name="Sparks H."/>
            <person name="Anderson J."/>
            <person name="Bakaric R."/>
            <person name="Luria V."/>
            <person name="Karger A."/>
            <person name="Kirschner M.W."/>
            <person name="Durand P.M."/>
            <person name="Michod R.E."/>
            <person name="Nozaki H."/>
            <person name="Olson B.J."/>
        </authorList>
    </citation>
    <scope>NUCLEOTIDE SEQUENCE [LARGE SCALE GENOMIC DNA]</scope>
    <source>
        <strain evidence="4">NIES-2863</strain>
    </source>
</reference>
<evidence type="ECO:0000313" key="3">
    <source>
        <dbReference type="EMBL" id="KXZ44096.1"/>
    </source>
</evidence>
<comment type="caution">
    <text evidence="3">The sequence shown here is derived from an EMBL/GenBank/DDBJ whole genome shotgun (WGS) entry which is preliminary data.</text>
</comment>
<evidence type="ECO:0000256" key="1">
    <source>
        <dbReference type="SAM" id="Coils"/>
    </source>
</evidence>
<keyword evidence="1" id="KW-0175">Coiled coil</keyword>
<feature type="coiled-coil region" evidence="1">
    <location>
        <begin position="439"/>
        <end position="484"/>
    </location>
</feature>
<dbReference type="OrthoDB" id="547140at2759"/>
<gene>
    <name evidence="3" type="ORF">GPECTOR_74g710</name>
</gene>